<accession>A0A420W9F7</accession>
<protein>
    <submittedName>
        <fullName evidence="3">Nitrate/nitrite sensing protein</fullName>
    </submittedName>
</protein>
<dbReference type="AlphaFoldDB" id="A0A420W9F7"/>
<evidence type="ECO:0000256" key="1">
    <source>
        <dbReference type="SAM" id="Phobius"/>
    </source>
</evidence>
<evidence type="ECO:0000313" key="4">
    <source>
        <dbReference type="Proteomes" id="UP000280881"/>
    </source>
</evidence>
<dbReference type="OrthoDB" id="9790669at2"/>
<feature type="transmembrane region" description="Helical" evidence="1">
    <location>
        <begin position="7"/>
        <end position="26"/>
    </location>
</feature>
<gene>
    <name evidence="3" type="ORF">C7457_0860</name>
</gene>
<dbReference type="Proteomes" id="UP000280881">
    <property type="component" value="Unassembled WGS sequence"/>
</dbReference>
<keyword evidence="1" id="KW-0812">Transmembrane</keyword>
<evidence type="ECO:0000259" key="2">
    <source>
        <dbReference type="Pfam" id="PF08376"/>
    </source>
</evidence>
<keyword evidence="1" id="KW-0472">Membrane</keyword>
<keyword evidence="1" id="KW-1133">Transmembrane helix</keyword>
<feature type="domain" description="Nitrate/nitrite sensing protein" evidence="2">
    <location>
        <begin position="51"/>
        <end position="294"/>
    </location>
</feature>
<name>A0A420W9F7_9BACT</name>
<sequence>MSFKHRIILLSLVSLFSIFTLSYFLLTEARHSLKNAESLEKSVILSTKISELVHELQKERGRTAGFLGSGGKTFKEELQEQRKLTDLKIKELEKYLNKEFVSSLSGEAQKLFLSVILNGLDNLSQVRVKVDSLQISLEDAINFYTKLNSDLIDSVALLAKNSKNAEIANELLAYTNFMYAKDKAGLERAVLSVAFANKMFPDSKLFTKFVDLLAQQKAFIKSFSLAAPERVIDFYKKTVVSSGPSEQVLDYERLALTSPFTKGALNVDPNQWFRIITQKIDLMHKVELFIAKDLIGKIKEVKFEAKSRFNGVLVVSVVAIAVILIVSIASLRGRGE</sequence>
<proteinExistence type="predicted"/>
<dbReference type="RefSeq" id="WP_121170328.1">
    <property type="nucleotide sequence ID" value="NZ_RBIE01000001.1"/>
</dbReference>
<keyword evidence="4" id="KW-1185">Reference proteome</keyword>
<dbReference type="InterPro" id="IPR013587">
    <property type="entry name" value="Nitrate/nitrite_sensing"/>
</dbReference>
<reference evidence="3 4" key="1">
    <citation type="submission" date="2018-10" db="EMBL/GenBank/DDBJ databases">
        <title>Genomic Encyclopedia of Type Strains, Phase IV (KMG-IV): sequencing the most valuable type-strain genomes for metagenomic binning, comparative biology and taxonomic classification.</title>
        <authorList>
            <person name="Goeker M."/>
        </authorList>
    </citation>
    <scope>NUCLEOTIDE SEQUENCE [LARGE SCALE GENOMIC DNA]</scope>
    <source>
        <strain evidence="3 4">DSM 15521</strain>
    </source>
</reference>
<evidence type="ECO:0000313" key="3">
    <source>
        <dbReference type="EMBL" id="RKQ63971.1"/>
    </source>
</evidence>
<comment type="caution">
    <text evidence="3">The sequence shown here is derived from an EMBL/GenBank/DDBJ whole genome shotgun (WGS) entry which is preliminary data.</text>
</comment>
<organism evidence="3 4">
    <name type="scientific">Thermovibrio guaymasensis</name>
    <dbReference type="NCBI Taxonomy" id="240167"/>
    <lineage>
        <taxon>Bacteria</taxon>
        <taxon>Pseudomonadati</taxon>
        <taxon>Aquificota</taxon>
        <taxon>Aquificia</taxon>
        <taxon>Desulfurobacteriales</taxon>
        <taxon>Desulfurobacteriaceae</taxon>
        <taxon>Thermovibrio</taxon>
    </lineage>
</organism>
<feature type="transmembrane region" description="Helical" evidence="1">
    <location>
        <begin position="309"/>
        <end position="331"/>
    </location>
</feature>
<dbReference type="Pfam" id="PF08376">
    <property type="entry name" value="NIT"/>
    <property type="match status" value="1"/>
</dbReference>
<dbReference type="EMBL" id="RBIE01000001">
    <property type="protein sequence ID" value="RKQ63971.1"/>
    <property type="molecule type" value="Genomic_DNA"/>
</dbReference>